<dbReference type="Proteomes" id="UP000032614">
    <property type="component" value="Chromosome 3"/>
</dbReference>
<evidence type="ECO:0000256" key="1">
    <source>
        <dbReference type="ARBA" id="ARBA00009437"/>
    </source>
</evidence>
<evidence type="ECO:0000259" key="6">
    <source>
        <dbReference type="PROSITE" id="PS50931"/>
    </source>
</evidence>
<gene>
    <name evidence="7" type="ORF">OI25_7342</name>
</gene>
<sequence>MDLRRLELLMQVAAFDSFSKAATVLGIAQPALGRQIQKLEEECGVRLFYRHGRGVSLTPEGETLLHRARPLVRQLAAIPADLQSERDSPCGLVTVGLTPTVCNLFGLKLITATRDKYPQLRVNVVSGYSGYVHEWLVDGRLDMAVLHDARRSSTVAVDPLAAAELFFIMPSADTAFDLPAEATLSALSEVPLVLPTRNHGLRRTLEYAASDAGIGLNVQYEVDTLELLKQIVVSGLACTVLAKPAVLKELAAGTLIAHRIASPDLQTKLMLATAVRRPITRGIRLVEQEIKSLVTELVANKADGFGLVALEP</sequence>
<dbReference type="PROSITE" id="PS50931">
    <property type="entry name" value="HTH_LYSR"/>
    <property type="match status" value="1"/>
</dbReference>
<comment type="similarity">
    <text evidence="1">Belongs to the LysR transcriptional regulatory family.</text>
</comment>
<dbReference type="GO" id="GO:2000142">
    <property type="term" value="P:regulation of DNA-templated transcription initiation"/>
    <property type="evidence" value="ECO:0007669"/>
    <property type="project" value="TreeGrafter"/>
</dbReference>
<dbReference type="RefSeq" id="WP_046564795.1">
    <property type="nucleotide sequence ID" value="NZ_CP010025.1"/>
</dbReference>
<dbReference type="EMBL" id="CP010025">
    <property type="protein sequence ID" value="AJZ57079.1"/>
    <property type="molecule type" value="Genomic_DNA"/>
</dbReference>
<dbReference type="GO" id="GO:0003700">
    <property type="term" value="F:DNA-binding transcription factor activity"/>
    <property type="evidence" value="ECO:0007669"/>
    <property type="project" value="InterPro"/>
</dbReference>
<evidence type="ECO:0000256" key="4">
    <source>
        <dbReference type="ARBA" id="ARBA00023159"/>
    </source>
</evidence>
<dbReference type="InterPro" id="IPR036390">
    <property type="entry name" value="WH_DNA-bd_sf"/>
</dbReference>
<dbReference type="InterPro" id="IPR036388">
    <property type="entry name" value="WH-like_DNA-bd_sf"/>
</dbReference>
<evidence type="ECO:0000256" key="2">
    <source>
        <dbReference type="ARBA" id="ARBA00023015"/>
    </source>
</evidence>
<dbReference type="AlphaFoldDB" id="A0AAU8SVQ5"/>
<proteinExistence type="inferred from homology"/>
<dbReference type="Gene3D" id="3.40.190.290">
    <property type="match status" value="1"/>
</dbReference>
<dbReference type="FunFam" id="1.10.10.10:FF:000001">
    <property type="entry name" value="LysR family transcriptional regulator"/>
    <property type="match status" value="1"/>
</dbReference>
<dbReference type="Pfam" id="PF00126">
    <property type="entry name" value="HTH_1"/>
    <property type="match status" value="1"/>
</dbReference>
<feature type="domain" description="HTH lysR-type" evidence="6">
    <location>
        <begin position="1"/>
        <end position="58"/>
    </location>
</feature>
<dbReference type="KEGG" id="bfn:OI25_7342"/>
<dbReference type="SUPFAM" id="SSF46785">
    <property type="entry name" value="Winged helix' DNA-binding domain"/>
    <property type="match status" value="1"/>
</dbReference>
<dbReference type="PRINTS" id="PR00039">
    <property type="entry name" value="HTHLYSR"/>
</dbReference>
<keyword evidence="2" id="KW-0805">Transcription regulation</keyword>
<dbReference type="Gene3D" id="1.10.10.10">
    <property type="entry name" value="Winged helix-like DNA-binding domain superfamily/Winged helix DNA-binding domain"/>
    <property type="match status" value="1"/>
</dbReference>
<evidence type="ECO:0000313" key="8">
    <source>
        <dbReference type="Proteomes" id="UP000032614"/>
    </source>
</evidence>
<organism evidence="7 8">
    <name type="scientific">Paraburkholderia fungorum</name>
    <dbReference type="NCBI Taxonomy" id="134537"/>
    <lineage>
        <taxon>Bacteria</taxon>
        <taxon>Pseudomonadati</taxon>
        <taxon>Pseudomonadota</taxon>
        <taxon>Betaproteobacteria</taxon>
        <taxon>Burkholderiales</taxon>
        <taxon>Burkholderiaceae</taxon>
        <taxon>Paraburkholderia</taxon>
    </lineage>
</organism>
<evidence type="ECO:0000313" key="7">
    <source>
        <dbReference type="EMBL" id="AJZ57079.1"/>
    </source>
</evidence>
<name>A0AAU8SVQ5_9BURK</name>
<dbReference type="PANTHER" id="PTHR30293">
    <property type="entry name" value="TRANSCRIPTIONAL REGULATORY PROTEIN NAC-RELATED"/>
    <property type="match status" value="1"/>
</dbReference>
<accession>A0AAU8SVQ5</accession>
<keyword evidence="5" id="KW-0804">Transcription</keyword>
<keyword evidence="3" id="KW-0238">DNA-binding</keyword>
<dbReference type="InterPro" id="IPR000847">
    <property type="entry name" value="LysR_HTH_N"/>
</dbReference>
<keyword evidence="4" id="KW-0010">Activator</keyword>
<reference evidence="7 8" key="1">
    <citation type="journal article" date="2015" name="Genome Announc.">
        <title>Complete genome sequences for 59 burkholderia isolates, both pathogenic and near neighbor.</title>
        <authorList>
            <person name="Johnson S.L."/>
            <person name="Bishop-Lilly K.A."/>
            <person name="Ladner J.T."/>
            <person name="Daligault H.E."/>
            <person name="Davenport K.W."/>
            <person name="Jaissle J."/>
            <person name="Frey K.G."/>
            <person name="Koroleva G.I."/>
            <person name="Bruce D.C."/>
            <person name="Coyne S.R."/>
            <person name="Broomall S.M."/>
            <person name="Li P.E."/>
            <person name="Teshima H."/>
            <person name="Gibbons H.S."/>
            <person name="Palacios G.F."/>
            <person name="Rosenzweig C.N."/>
            <person name="Redden C.L."/>
            <person name="Xu Y."/>
            <person name="Minogue T.D."/>
            <person name="Chain P.S."/>
        </authorList>
    </citation>
    <scope>NUCLEOTIDE SEQUENCE [LARGE SCALE GENOMIC DNA]</scope>
    <source>
        <strain evidence="7 8">ATCC BAA-463</strain>
    </source>
</reference>
<protein>
    <submittedName>
        <fullName evidence="7">Bacterial regulatory helix-turn-helix, lysR family protein</fullName>
    </submittedName>
</protein>
<dbReference type="PANTHER" id="PTHR30293:SF0">
    <property type="entry name" value="NITROGEN ASSIMILATION REGULATORY PROTEIN NAC"/>
    <property type="match status" value="1"/>
</dbReference>
<dbReference type="InterPro" id="IPR005119">
    <property type="entry name" value="LysR_subst-bd"/>
</dbReference>
<dbReference type="SUPFAM" id="SSF53850">
    <property type="entry name" value="Periplasmic binding protein-like II"/>
    <property type="match status" value="1"/>
</dbReference>
<evidence type="ECO:0000256" key="3">
    <source>
        <dbReference type="ARBA" id="ARBA00023125"/>
    </source>
</evidence>
<dbReference type="GeneID" id="66513665"/>
<dbReference type="GO" id="GO:0003677">
    <property type="term" value="F:DNA binding"/>
    <property type="evidence" value="ECO:0007669"/>
    <property type="project" value="UniProtKB-KW"/>
</dbReference>
<dbReference type="Pfam" id="PF03466">
    <property type="entry name" value="LysR_substrate"/>
    <property type="match status" value="1"/>
</dbReference>
<evidence type="ECO:0000256" key="5">
    <source>
        <dbReference type="ARBA" id="ARBA00023163"/>
    </source>
</evidence>